<comment type="subcellular location">
    <subcellularLocation>
        <location evidence="1">Cell envelope</location>
    </subcellularLocation>
</comment>
<dbReference type="PANTHER" id="PTHR32347">
    <property type="entry name" value="EFFLUX SYSTEM COMPONENT YKNX-RELATED"/>
    <property type="match status" value="1"/>
</dbReference>
<keyword evidence="2 3" id="KW-0175">Coiled coil</keyword>
<feature type="coiled-coil region" evidence="3">
    <location>
        <begin position="129"/>
        <end position="220"/>
    </location>
</feature>
<feature type="region of interest" description="Disordered" evidence="4">
    <location>
        <begin position="398"/>
        <end position="417"/>
    </location>
</feature>
<dbReference type="OrthoDB" id="1522431at2"/>
<dbReference type="InterPro" id="IPR058636">
    <property type="entry name" value="Beta-barrel_YknX"/>
</dbReference>
<dbReference type="STRING" id="926562.Oweho_1369"/>
<dbReference type="Proteomes" id="UP000005631">
    <property type="component" value="Chromosome"/>
</dbReference>
<reference evidence="6 7" key="1">
    <citation type="journal article" date="2012" name="Stand. Genomic Sci.">
        <title>Genome sequence of the orange-pigmented seawater bacterium Owenweeksia hongkongensis type strain (UST20020801(T)).</title>
        <authorList>
            <person name="Riedel T."/>
            <person name="Held B."/>
            <person name="Nolan M."/>
            <person name="Lucas S."/>
            <person name="Lapidus A."/>
            <person name="Tice H."/>
            <person name="Del Rio T.G."/>
            <person name="Cheng J.F."/>
            <person name="Han C."/>
            <person name="Tapia R."/>
            <person name="Goodwin L.A."/>
            <person name="Pitluck S."/>
            <person name="Liolios K."/>
            <person name="Mavromatis K."/>
            <person name="Pagani I."/>
            <person name="Ivanova N."/>
            <person name="Mikhailova N."/>
            <person name="Pati A."/>
            <person name="Chen A."/>
            <person name="Palaniappan K."/>
            <person name="Rohde M."/>
            <person name="Tindall B.J."/>
            <person name="Detter J.C."/>
            <person name="Goker M."/>
            <person name="Woyke T."/>
            <person name="Bristow J."/>
            <person name="Eisen J.A."/>
            <person name="Markowitz V."/>
            <person name="Hugenholtz P."/>
            <person name="Klenk H.P."/>
            <person name="Kyrpides N.C."/>
        </authorList>
    </citation>
    <scope>NUCLEOTIDE SEQUENCE</scope>
    <source>
        <strain evidence="7">DSM 17368 / JCM 12287 / NRRL B-23963</strain>
    </source>
</reference>
<dbReference type="InterPro" id="IPR050465">
    <property type="entry name" value="UPF0194_transport"/>
</dbReference>
<feature type="domain" description="YknX-like beta-barrel" evidence="5">
    <location>
        <begin position="263"/>
        <end position="334"/>
    </location>
</feature>
<evidence type="ECO:0000313" key="6">
    <source>
        <dbReference type="EMBL" id="AEV32366.1"/>
    </source>
</evidence>
<evidence type="ECO:0000313" key="7">
    <source>
        <dbReference type="Proteomes" id="UP000005631"/>
    </source>
</evidence>
<sequence>MKKYRIPLIIGSALFIITLIWAFAGETEQEKEITTKAFVDDFEDLVVSTGELMAKNSEEISVPVSMQRHGIYRVQISNIVPEGTYVDSGDYVAALDKTDISSKINDVLVELDKAQSLYTQTQLDTSLTLREKRNEIDKLQFEIKQKKIELEQSKYEPPATIQKITLDEERLEQNLEQTRENYIINKKQGVAKMAEAGAELQKARNQLQKLQELEEEFRITAPKQGMVVYYREWSGEKRKAGSTVQPWDPAVATLPDLSEMLSKTYINEVEIRKIKVGQEVTLGLDAFPDATLTGKVTQVANVGETRKGAETKVFEVEIKVNESDSTYRPGMTTSNTILTNKIESVLQIPLEAVYAQDGVSYVYLKGTTGTSKQEVKLGSANAEYVIVESGLSENDEVYLSEPEGAREKEVEKLVGSR</sequence>
<protein>
    <recommendedName>
        <fullName evidence="5">YknX-like beta-barrel domain-containing protein</fullName>
    </recommendedName>
</protein>
<dbReference type="eggNOG" id="COG0845">
    <property type="taxonomic scope" value="Bacteria"/>
</dbReference>
<evidence type="ECO:0000256" key="4">
    <source>
        <dbReference type="SAM" id="MobiDB-lite"/>
    </source>
</evidence>
<dbReference type="AlphaFoldDB" id="G8R7L3"/>
<dbReference type="EMBL" id="CP003156">
    <property type="protein sequence ID" value="AEV32366.1"/>
    <property type="molecule type" value="Genomic_DNA"/>
</dbReference>
<proteinExistence type="predicted"/>
<accession>G8R7L3</accession>
<evidence type="ECO:0000256" key="1">
    <source>
        <dbReference type="ARBA" id="ARBA00004196"/>
    </source>
</evidence>
<evidence type="ECO:0000256" key="3">
    <source>
        <dbReference type="SAM" id="Coils"/>
    </source>
</evidence>
<dbReference type="Pfam" id="PF25990">
    <property type="entry name" value="Beta-barrel_YknX"/>
    <property type="match status" value="1"/>
</dbReference>
<feature type="compositionally biased region" description="Basic and acidic residues" evidence="4">
    <location>
        <begin position="403"/>
        <end position="417"/>
    </location>
</feature>
<evidence type="ECO:0000256" key="2">
    <source>
        <dbReference type="ARBA" id="ARBA00023054"/>
    </source>
</evidence>
<evidence type="ECO:0000259" key="5">
    <source>
        <dbReference type="Pfam" id="PF25990"/>
    </source>
</evidence>
<dbReference type="HOGENOM" id="CLU_018816_14_2_10"/>
<dbReference type="GO" id="GO:0030313">
    <property type="term" value="C:cell envelope"/>
    <property type="evidence" value="ECO:0007669"/>
    <property type="project" value="UniProtKB-SubCell"/>
</dbReference>
<dbReference type="Gene3D" id="2.40.30.170">
    <property type="match status" value="1"/>
</dbReference>
<name>G8R7L3_OWEHD</name>
<dbReference type="KEGG" id="oho:Oweho_1369"/>
<dbReference type="Gene3D" id="2.40.420.20">
    <property type="match status" value="1"/>
</dbReference>
<dbReference type="RefSeq" id="WP_014201722.1">
    <property type="nucleotide sequence ID" value="NC_016599.1"/>
</dbReference>
<gene>
    <name evidence="6" type="ordered locus">Oweho_1369</name>
</gene>
<keyword evidence="7" id="KW-1185">Reference proteome</keyword>
<organism evidence="6 7">
    <name type="scientific">Owenweeksia hongkongensis (strain DSM 17368 / CIP 108786 / JCM 12287 / NRRL B-23963 / UST20020801)</name>
    <dbReference type="NCBI Taxonomy" id="926562"/>
    <lineage>
        <taxon>Bacteria</taxon>
        <taxon>Pseudomonadati</taxon>
        <taxon>Bacteroidota</taxon>
        <taxon>Flavobacteriia</taxon>
        <taxon>Flavobacteriales</taxon>
        <taxon>Owenweeksiaceae</taxon>
        <taxon>Owenweeksia</taxon>
    </lineage>
</organism>